<organism evidence="3 4">
    <name type="scientific">Zophobas morio</name>
    <dbReference type="NCBI Taxonomy" id="2755281"/>
    <lineage>
        <taxon>Eukaryota</taxon>
        <taxon>Metazoa</taxon>
        <taxon>Ecdysozoa</taxon>
        <taxon>Arthropoda</taxon>
        <taxon>Hexapoda</taxon>
        <taxon>Insecta</taxon>
        <taxon>Pterygota</taxon>
        <taxon>Neoptera</taxon>
        <taxon>Endopterygota</taxon>
        <taxon>Coleoptera</taxon>
        <taxon>Polyphaga</taxon>
        <taxon>Cucujiformia</taxon>
        <taxon>Tenebrionidae</taxon>
        <taxon>Zophobas</taxon>
    </lineage>
</organism>
<name>A0AA38HJJ1_9CUCU</name>
<feature type="domain" description="STML2-like C-terminal extension" evidence="2">
    <location>
        <begin position="60"/>
        <end position="120"/>
    </location>
</feature>
<sequence length="127" mass="13189">MQMQVAADRKKRAAVLMAEGEKTSQILKSEAVKQESVNKAEGEAAAVLAKAKATAASIDLIAASINREGGSSAVSLNIAEQYVKAFSNIAKESTTMLLPSTVSDLASMTASALSIFKKISAKEGGQK</sequence>
<evidence type="ECO:0000256" key="1">
    <source>
        <dbReference type="ARBA" id="ARBA00008164"/>
    </source>
</evidence>
<proteinExistence type="inferred from homology"/>
<dbReference type="InterPro" id="IPR032435">
    <property type="entry name" value="STML2-like_C"/>
</dbReference>
<dbReference type="PANTHER" id="PTHR43327">
    <property type="entry name" value="STOMATIN-LIKE PROTEIN 2, MITOCHONDRIAL"/>
    <property type="match status" value="1"/>
</dbReference>
<evidence type="ECO:0000313" key="3">
    <source>
        <dbReference type="EMBL" id="KAJ3634454.1"/>
    </source>
</evidence>
<comment type="caution">
    <text evidence="3">The sequence shown here is derived from an EMBL/GenBank/DDBJ whole genome shotgun (WGS) entry which is preliminary data.</text>
</comment>
<dbReference type="EMBL" id="JALNTZ010000480">
    <property type="protein sequence ID" value="KAJ3634454.1"/>
    <property type="molecule type" value="Genomic_DNA"/>
</dbReference>
<reference evidence="3" key="1">
    <citation type="journal article" date="2023" name="G3 (Bethesda)">
        <title>Whole genome assemblies of Zophobas morio and Tenebrio molitor.</title>
        <authorList>
            <person name="Kaur S."/>
            <person name="Stinson S.A."/>
            <person name="diCenzo G.C."/>
        </authorList>
    </citation>
    <scope>NUCLEOTIDE SEQUENCE</scope>
    <source>
        <strain evidence="3">QUZm001</strain>
    </source>
</reference>
<evidence type="ECO:0000259" key="2">
    <source>
        <dbReference type="Pfam" id="PF16200"/>
    </source>
</evidence>
<keyword evidence="4" id="KW-1185">Reference proteome</keyword>
<dbReference type="InterPro" id="IPR050710">
    <property type="entry name" value="Band7/mec-2_domain"/>
</dbReference>
<dbReference type="GO" id="GO:0005739">
    <property type="term" value="C:mitochondrion"/>
    <property type="evidence" value="ECO:0007669"/>
    <property type="project" value="TreeGrafter"/>
</dbReference>
<dbReference type="GO" id="GO:0007005">
    <property type="term" value="P:mitochondrion organization"/>
    <property type="evidence" value="ECO:0007669"/>
    <property type="project" value="TreeGrafter"/>
</dbReference>
<dbReference type="Pfam" id="PF16200">
    <property type="entry name" value="Band_7_C"/>
    <property type="match status" value="1"/>
</dbReference>
<dbReference type="PANTHER" id="PTHR43327:SF10">
    <property type="entry name" value="STOMATIN-LIKE PROTEIN 2, MITOCHONDRIAL"/>
    <property type="match status" value="1"/>
</dbReference>
<comment type="similarity">
    <text evidence="1">Belongs to the band 7/mec-2 family.</text>
</comment>
<evidence type="ECO:0000313" key="4">
    <source>
        <dbReference type="Proteomes" id="UP001168821"/>
    </source>
</evidence>
<dbReference type="AlphaFoldDB" id="A0AA38HJJ1"/>
<accession>A0AA38HJJ1</accession>
<protein>
    <recommendedName>
        <fullName evidence="2">STML2-like C-terminal extension domain-containing protein</fullName>
    </recommendedName>
</protein>
<dbReference type="Proteomes" id="UP001168821">
    <property type="component" value="Unassembled WGS sequence"/>
</dbReference>
<gene>
    <name evidence="3" type="ORF">Zmor_016471</name>
</gene>